<gene>
    <name evidence="1" type="ORF">LCGC14_0157960</name>
</gene>
<evidence type="ECO:0000313" key="1">
    <source>
        <dbReference type="EMBL" id="KKN97377.1"/>
    </source>
</evidence>
<sequence>MSHARKFANTLGTMFDEFRAARSVAAAMEAGRRPPERALRTLGLDDSIFNGMYR</sequence>
<organism evidence="1">
    <name type="scientific">marine sediment metagenome</name>
    <dbReference type="NCBI Taxonomy" id="412755"/>
    <lineage>
        <taxon>unclassified sequences</taxon>
        <taxon>metagenomes</taxon>
        <taxon>ecological metagenomes</taxon>
    </lineage>
</organism>
<reference evidence="1" key="1">
    <citation type="journal article" date="2015" name="Nature">
        <title>Complex archaea that bridge the gap between prokaryotes and eukaryotes.</title>
        <authorList>
            <person name="Spang A."/>
            <person name="Saw J.H."/>
            <person name="Jorgensen S.L."/>
            <person name="Zaremba-Niedzwiedzka K."/>
            <person name="Martijn J."/>
            <person name="Lind A.E."/>
            <person name="van Eijk R."/>
            <person name="Schleper C."/>
            <person name="Guy L."/>
            <person name="Ettema T.J."/>
        </authorList>
    </citation>
    <scope>NUCLEOTIDE SEQUENCE</scope>
</reference>
<proteinExistence type="predicted"/>
<dbReference type="AlphaFoldDB" id="A0A0F9VC99"/>
<dbReference type="EMBL" id="LAZR01000058">
    <property type="protein sequence ID" value="KKN97377.1"/>
    <property type="molecule type" value="Genomic_DNA"/>
</dbReference>
<accession>A0A0F9VC99</accession>
<comment type="caution">
    <text evidence="1">The sequence shown here is derived from an EMBL/GenBank/DDBJ whole genome shotgun (WGS) entry which is preliminary data.</text>
</comment>
<protein>
    <submittedName>
        <fullName evidence="1">Uncharacterized protein</fullName>
    </submittedName>
</protein>
<name>A0A0F9VC99_9ZZZZ</name>